<dbReference type="GO" id="GO:0003824">
    <property type="term" value="F:catalytic activity"/>
    <property type="evidence" value="ECO:0007669"/>
    <property type="project" value="InterPro"/>
</dbReference>
<dbReference type="SFLD" id="SFLDS00029">
    <property type="entry name" value="Radical_SAM"/>
    <property type="match status" value="1"/>
</dbReference>
<dbReference type="InterPro" id="IPR051198">
    <property type="entry name" value="BchE-like"/>
</dbReference>
<comment type="cofactor">
    <cofactor evidence="1">
        <name>[4Fe-4S] cluster</name>
        <dbReference type="ChEBI" id="CHEBI:49883"/>
    </cofactor>
</comment>
<evidence type="ECO:0000256" key="5">
    <source>
        <dbReference type="ARBA" id="ARBA00023014"/>
    </source>
</evidence>
<organism evidence="8 9">
    <name type="scientific">Candidatus Polarisedimenticola svalbardensis</name>
    <dbReference type="NCBI Taxonomy" id="2886004"/>
    <lineage>
        <taxon>Bacteria</taxon>
        <taxon>Pseudomonadati</taxon>
        <taxon>Acidobacteriota</taxon>
        <taxon>Candidatus Polarisedimenticolia</taxon>
        <taxon>Candidatus Polarisedimenticolales</taxon>
        <taxon>Candidatus Polarisedimenticolaceae</taxon>
        <taxon>Candidatus Polarisedimenticola</taxon>
    </lineage>
</organism>
<dbReference type="CDD" id="cd02068">
    <property type="entry name" value="radical_SAM_B12_BD"/>
    <property type="match status" value="1"/>
</dbReference>
<dbReference type="SUPFAM" id="SSF102114">
    <property type="entry name" value="Radical SAM enzymes"/>
    <property type="match status" value="1"/>
</dbReference>
<dbReference type="SFLD" id="SFLDG01123">
    <property type="entry name" value="methyltransferase_(Class_B)"/>
    <property type="match status" value="1"/>
</dbReference>
<dbReference type="Pfam" id="PF02310">
    <property type="entry name" value="B12-binding"/>
    <property type="match status" value="1"/>
</dbReference>
<dbReference type="InterPro" id="IPR006158">
    <property type="entry name" value="Cobalamin-bd"/>
</dbReference>
<feature type="domain" description="B12-binding" evidence="6">
    <location>
        <begin position="6"/>
        <end position="140"/>
    </location>
</feature>
<dbReference type="Gene3D" id="3.40.50.280">
    <property type="entry name" value="Cobalamin-binding domain"/>
    <property type="match status" value="1"/>
</dbReference>
<protein>
    <submittedName>
        <fullName evidence="8">Radical SAM protein</fullName>
    </submittedName>
</protein>
<proteinExistence type="predicted"/>
<dbReference type="Gene3D" id="3.80.30.20">
    <property type="entry name" value="tm_1862 like domain"/>
    <property type="match status" value="1"/>
</dbReference>
<dbReference type="InterPro" id="IPR007197">
    <property type="entry name" value="rSAM"/>
</dbReference>
<evidence type="ECO:0000259" key="6">
    <source>
        <dbReference type="PROSITE" id="PS51332"/>
    </source>
</evidence>
<evidence type="ECO:0000313" key="9">
    <source>
        <dbReference type="Proteomes" id="UP000648239"/>
    </source>
</evidence>
<dbReference type="SFLD" id="SFLDG01082">
    <property type="entry name" value="B12-binding_domain_containing"/>
    <property type="match status" value="1"/>
</dbReference>
<dbReference type="InterPro" id="IPR023404">
    <property type="entry name" value="rSAM_horseshoe"/>
</dbReference>
<dbReference type="AlphaFoldDB" id="A0A8J6Y2B6"/>
<dbReference type="InterPro" id="IPR006638">
    <property type="entry name" value="Elp3/MiaA/NifB-like_rSAM"/>
</dbReference>
<evidence type="ECO:0000256" key="3">
    <source>
        <dbReference type="ARBA" id="ARBA00022723"/>
    </source>
</evidence>
<dbReference type="GO" id="GO:0031419">
    <property type="term" value="F:cobalamin binding"/>
    <property type="evidence" value="ECO:0007669"/>
    <property type="project" value="InterPro"/>
</dbReference>
<dbReference type="InterPro" id="IPR034466">
    <property type="entry name" value="Methyltransferase_Class_B"/>
</dbReference>
<dbReference type="PANTHER" id="PTHR43409:SF13">
    <property type="entry name" value="ANAEROBIC MAGNESIUM-PROTOPORPHYRIN IX MONOMETHYL ESTER CYCLASE"/>
    <property type="match status" value="1"/>
</dbReference>
<dbReference type="GO" id="GO:0005829">
    <property type="term" value="C:cytosol"/>
    <property type="evidence" value="ECO:0007669"/>
    <property type="project" value="TreeGrafter"/>
</dbReference>
<dbReference type="SMART" id="SM00729">
    <property type="entry name" value="Elp3"/>
    <property type="match status" value="1"/>
</dbReference>
<evidence type="ECO:0000256" key="1">
    <source>
        <dbReference type="ARBA" id="ARBA00001966"/>
    </source>
</evidence>
<keyword evidence="4" id="KW-0408">Iron</keyword>
<dbReference type="GO" id="GO:0046872">
    <property type="term" value="F:metal ion binding"/>
    <property type="evidence" value="ECO:0007669"/>
    <property type="project" value="UniProtKB-KW"/>
</dbReference>
<evidence type="ECO:0000313" key="8">
    <source>
        <dbReference type="EMBL" id="MBD3867909.1"/>
    </source>
</evidence>
<keyword evidence="3" id="KW-0479">Metal-binding</keyword>
<dbReference type="PANTHER" id="PTHR43409">
    <property type="entry name" value="ANAEROBIC MAGNESIUM-PROTOPORPHYRIN IX MONOMETHYL ESTER CYCLASE-RELATED"/>
    <property type="match status" value="1"/>
</dbReference>
<dbReference type="Pfam" id="PF04055">
    <property type="entry name" value="Radical_SAM"/>
    <property type="match status" value="1"/>
</dbReference>
<dbReference type="PROSITE" id="PS51332">
    <property type="entry name" value="B12_BINDING"/>
    <property type="match status" value="1"/>
</dbReference>
<dbReference type="GO" id="GO:0051539">
    <property type="term" value="F:4 iron, 4 sulfur cluster binding"/>
    <property type="evidence" value="ECO:0007669"/>
    <property type="project" value="UniProtKB-KW"/>
</dbReference>
<dbReference type="EMBL" id="JACXWD010000018">
    <property type="protein sequence ID" value="MBD3867909.1"/>
    <property type="molecule type" value="Genomic_DNA"/>
</dbReference>
<accession>A0A8J6Y2B6</accession>
<dbReference type="Proteomes" id="UP000648239">
    <property type="component" value="Unassembled WGS sequence"/>
</dbReference>
<evidence type="ECO:0000256" key="2">
    <source>
        <dbReference type="ARBA" id="ARBA00022691"/>
    </source>
</evidence>
<evidence type="ECO:0000259" key="7">
    <source>
        <dbReference type="PROSITE" id="PS51918"/>
    </source>
</evidence>
<evidence type="ECO:0000256" key="4">
    <source>
        <dbReference type="ARBA" id="ARBA00023004"/>
    </source>
</evidence>
<name>A0A8J6Y2B6_9BACT</name>
<keyword evidence="2" id="KW-0949">S-adenosyl-L-methionine</keyword>
<sequence>MLVTPPYHCGVVEVAGRWVPLNLLYIADAARKAGVTPRLYDAMSLFTGWKEIRQQLREHKPKYVASYAITATINTCMELGKVVKEELPDSLYILGGVHPTFMWKEILEAPDSPVDIVVKGEGERTVQEMLEALENGGDLASIPGLVYRNGTGETQLTPPRQFLEDMEEYKAAFDILNWDTYRYFAVPNGKLGAVATSRGCNYTCTFCSQQQFWEKTWRARAPEMVAEEIRMQHDDHGVNVILFTDEYPTHDQDRWEELLDRIISMDLDMLLLMETRAADIVRDKAFLPKYRKAGIVHVYVGLEATDQETLDRIDKGSSVEEGRESLELIREYGMLSETSFVLGFPDETEEHVRETLKMSRYLNPDMAHYLAITPWPYSPLYQECKDHIAVHDYSKYNLIEPIIKPESMSLRDIDEAIIRCYRDFYMPKMADFMKYPDQFRRDYMLSSMKLIMKSSFIVKKLGRLGMPEAMKKIIDATGKKKKGGIEA</sequence>
<keyword evidence="5" id="KW-0411">Iron-sulfur</keyword>
<dbReference type="InterPro" id="IPR058240">
    <property type="entry name" value="rSAM_sf"/>
</dbReference>
<feature type="domain" description="Radical SAM core" evidence="7">
    <location>
        <begin position="186"/>
        <end position="423"/>
    </location>
</feature>
<comment type="caution">
    <text evidence="8">The sequence shown here is derived from an EMBL/GenBank/DDBJ whole genome shotgun (WGS) entry which is preliminary data.</text>
</comment>
<reference evidence="8 9" key="1">
    <citation type="submission" date="2020-08" db="EMBL/GenBank/DDBJ databases">
        <title>Acidobacteriota in marine sediments use diverse sulfur dissimilation pathways.</title>
        <authorList>
            <person name="Wasmund K."/>
        </authorList>
    </citation>
    <scope>NUCLEOTIDE SEQUENCE [LARGE SCALE GENOMIC DNA]</scope>
    <source>
        <strain evidence="8">MAG AM4</strain>
    </source>
</reference>
<dbReference type="CDD" id="cd01335">
    <property type="entry name" value="Radical_SAM"/>
    <property type="match status" value="1"/>
</dbReference>
<dbReference type="PROSITE" id="PS51918">
    <property type="entry name" value="RADICAL_SAM"/>
    <property type="match status" value="1"/>
</dbReference>
<gene>
    <name evidence="8" type="ORF">IFK94_07285</name>
</gene>